<dbReference type="CDD" id="cd00054">
    <property type="entry name" value="EGF_CA"/>
    <property type="match status" value="1"/>
</dbReference>
<feature type="chain" id="PRO_5021382975" description="EGF-like domain-containing protein" evidence="3">
    <location>
        <begin position="20"/>
        <end position="1107"/>
    </location>
</feature>
<sequence length="1107" mass="115478">MQQVLLALLFIFVFGEADSSFVIINDQDGLRRISENPTGFFRLGADINLAGTWTPIPNNFSGVIDGNGYSIRNIALASSVENSIGFFTSLYRAQLYDITFEFNTDLILSDDTSVTRRVGGIAGIAIESTFYLVKVTGSLSVTHTGTTNAGASAFPSLDVGGALGDYNCKDVSGSGIYSDVELSVRAVSGSMHRHIDVGGIAGYITGFHGFTDLFPGTKSTVTVTADTVNGSLAVGGAFGYLYSLAYYHYGVGSSKSVKASITKGNAYVGGLVGLGSVLQRLDSAVEAVECTAHESASCYVGGVVGGLKGVSTKSMPSTDLRTPNESTMIRCKGLGNCSAGGVIGTLELNDISRCVSYAGVYGHGTGYVSLGGIVGYLRGSRVFDSYSYAHRIDGNQEEGTNGAQVKGMRIGGLIGTLMHHPDDPYTLISNNYVDVTSFNAVPYGWIGVGGLIGYAFSESNDVRDVGGEVYDCAVKLGNITITANSTAADISVSRIYAGGIVGSGFALSIHDSYVTYDTINVTGHSDQVLAGGIAGTLSLGGVAQSFAVGKTLIVKTNRINDTIGTVVTAAGGIAGKLSSSFIRSTYTTTDTLEVSGNSKNSSSVGGLVGLFDGSSSSVSLSYSVTKSLILSVTNSTLGAVGGLIGLSPEGDSAPYGIVKSWASANISILSWTPVGSDTLAAGGFIGQVANNMTMRNCYVEGQINNSVGSTTSTSMNIGTFTGVFNNTLRVDHSISTVTYISTSDKPKIKWYGKELTGTTSSVPFKACLYATSSGVEYSDSDTYYGTIEKTGTTPRNCAIQGYTLDSLKSDATYQNTTLGKDSFYNFTGGIWAKEASKLPHLTAVPYLLSRDDASSKAYEVTYDKSCTKADCWFVASGTDPNKKFTSDWKTLSDFEGRLALKKTLTPCGPNTLCKATMPTPGNLVCGDSAQGDRCNECKNGDFCSGHGTCRHGKCVCNPGFGGPDCSVAYCRTSAEGLCGGGASICTPIVGVYTCSCGHGFFKYENVCIRSPAALSLEPIGDSIDNNGGVTYAKNVSKTNLALVIVFSILLIASVAAIATFTTLMCCNKQPSKGKSGSVMKRGYSSYVSISQTSRAGSNERISLLDAI</sequence>
<keyword evidence="2" id="KW-0472">Membrane</keyword>
<evidence type="ECO:0000313" key="6">
    <source>
        <dbReference type="Proteomes" id="UP000315496"/>
    </source>
</evidence>
<feature type="domain" description="EGF-like" evidence="4">
    <location>
        <begin position="930"/>
        <end position="966"/>
    </location>
</feature>
<dbReference type="VEuPathDB" id="GiardiaDB:GMRT_10748"/>
<dbReference type="AlphaFoldDB" id="A0A4Z1SY87"/>
<feature type="disulfide bond" evidence="1">
    <location>
        <begin position="937"/>
        <end position="954"/>
    </location>
</feature>
<keyword evidence="2" id="KW-1133">Transmembrane helix</keyword>
<proteinExistence type="predicted"/>
<dbReference type="PROSITE" id="PS50026">
    <property type="entry name" value="EGF_3"/>
    <property type="match status" value="1"/>
</dbReference>
<evidence type="ECO:0000256" key="1">
    <source>
        <dbReference type="PROSITE-ProRule" id="PRU00076"/>
    </source>
</evidence>
<feature type="disulfide bond" evidence="1">
    <location>
        <begin position="956"/>
        <end position="965"/>
    </location>
</feature>
<keyword evidence="1" id="KW-0245">EGF-like domain</keyword>
<gene>
    <name evidence="5" type="ORF">GMRT_10748</name>
</gene>
<name>A0A4Z1SY87_GIAMU</name>
<comment type="caution">
    <text evidence="1">Lacks conserved residue(s) required for the propagation of feature annotation.</text>
</comment>
<keyword evidence="6" id="KW-1185">Reference proteome</keyword>
<feature type="transmembrane region" description="Helical" evidence="2">
    <location>
        <begin position="1040"/>
        <end position="1065"/>
    </location>
</feature>
<dbReference type="PROSITE" id="PS00022">
    <property type="entry name" value="EGF_1"/>
    <property type="match status" value="1"/>
</dbReference>
<comment type="caution">
    <text evidence="5">The sequence shown here is derived from an EMBL/GenBank/DDBJ whole genome shotgun (WGS) entry which is preliminary data.</text>
</comment>
<keyword evidence="2" id="KW-0812">Transmembrane</keyword>
<evidence type="ECO:0000256" key="2">
    <source>
        <dbReference type="SAM" id="Phobius"/>
    </source>
</evidence>
<dbReference type="PROSITE" id="PS01186">
    <property type="entry name" value="EGF_2"/>
    <property type="match status" value="1"/>
</dbReference>
<dbReference type="InterPro" id="IPR000742">
    <property type="entry name" value="EGF"/>
</dbReference>
<evidence type="ECO:0000256" key="3">
    <source>
        <dbReference type="SAM" id="SignalP"/>
    </source>
</evidence>
<dbReference type="Proteomes" id="UP000315496">
    <property type="component" value="Chromosome 1"/>
</dbReference>
<keyword evidence="1" id="KW-1015">Disulfide bond</keyword>
<feature type="signal peptide" evidence="3">
    <location>
        <begin position="1"/>
        <end position="19"/>
    </location>
</feature>
<evidence type="ECO:0000259" key="4">
    <source>
        <dbReference type="PROSITE" id="PS50026"/>
    </source>
</evidence>
<dbReference type="EMBL" id="VDLU01000001">
    <property type="protein sequence ID" value="TNJ30664.1"/>
    <property type="molecule type" value="Genomic_DNA"/>
</dbReference>
<dbReference type="Pfam" id="PF23106">
    <property type="entry name" value="EGF_Teneurin"/>
    <property type="match status" value="1"/>
</dbReference>
<reference evidence="5 6" key="1">
    <citation type="submission" date="2019-05" db="EMBL/GenBank/DDBJ databases">
        <title>The compact genome of Giardia muris reveals important steps in the evolution of intestinal protozoan parasites.</title>
        <authorList>
            <person name="Xu F."/>
            <person name="Jimenez-Gonzalez A."/>
            <person name="Einarsson E."/>
            <person name="Astvaldsson A."/>
            <person name="Peirasmaki D."/>
            <person name="Eckmann L."/>
            <person name="Andersson J.O."/>
            <person name="Svard S.G."/>
            <person name="Jerlstrom-Hultqvist J."/>
        </authorList>
    </citation>
    <scope>NUCLEOTIDE SEQUENCE [LARGE SCALE GENOMIC DNA]</scope>
    <source>
        <strain evidence="5 6">Roberts-Thomson</strain>
    </source>
</reference>
<accession>A0A4Z1SY87</accession>
<dbReference type="SMART" id="SM00181">
    <property type="entry name" value="EGF"/>
    <property type="match status" value="2"/>
</dbReference>
<evidence type="ECO:0000313" key="5">
    <source>
        <dbReference type="EMBL" id="TNJ30664.1"/>
    </source>
</evidence>
<organism evidence="5 6">
    <name type="scientific">Giardia muris</name>
    <dbReference type="NCBI Taxonomy" id="5742"/>
    <lineage>
        <taxon>Eukaryota</taxon>
        <taxon>Metamonada</taxon>
        <taxon>Diplomonadida</taxon>
        <taxon>Hexamitidae</taxon>
        <taxon>Giardiinae</taxon>
        <taxon>Giardia</taxon>
    </lineage>
</organism>
<dbReference type="Gene3D" id="2.160.20.110">
    <property type="match status" value="2"/>
</dbReference>
<dbReference type="Gene3D" id="2.10.25.10">
    <property type="entry name" value="Laminin"/>
    <property type="match status" value="1"/>
</dbReference>
<protein>
    <recommendedName>
        <fullName evidence="4">EGF-like domain-containing protein</fullName>
    </recommendedName>
</protein>
<dbReference type="OrthoDB" id="6130531at2759"/>
<keyword evidence="3" id="KW-0732">Signal</keyword>